<reference evidence="5" key="1">
    <citation type="submission" date="2020-05" db="EMBL/GenBank/DDBJ databases">
        <authorList>
            <person name="Chiriac C."/>
            <person name="Salcher M."/>
            <person name="Ghai R."/>
            <person name="Kavagutti S V."/>
        </authorList>
    </citation>
    <scope>NUCLEOTIDE SEQUENCE</scope>
</reference>
<dbReference type="GO" id="GO:0003857">
    <property type="term" value="F:(3S)-3-hydroxyacyl-CoA dehydrogenase (NAD+) activity"/>
    <property type="evidence" value="ECO:0007669"/>
    <property type="project" value="TreeGrafter"/>
</dbReference>
<evidence type="ECO:0000313" key="7">
    <source>
        <dbReference type="EMBL" id="CAB4630880.1"/>
    </source>
</evidence>
<dbReference type="EMBL" id="CAESAL010000065">
    <property type="protein sequence ID" value="CAB4345177.1"/>
    <property type="molecule type" value="Genomic_DNA"/>
</dbReference>
<dbReference type="EMBL" id="CAFBRD010000123">
    <property type="protein sequence ID" value="CAB5078520.1"/>
    <property type="molecule type" value="Genomic_DNA"/>
</dbReference>
<gene>
    <name evidence="6" type="ORF">UFOPK1762_01371</name>
    <name evidence="7" type="ORF">UFOPK1906_01451</name>
    <name evidence="8" type="ORF">UFOPK2624_01231</name>
    <name evidence="4" type="ORF">UFOPK3331_01483</name>
    <name evidence="9" type="ORF">UFOPK3785_00755</name>
    <name evidence="5" type="ORF">UFOPK4201_01691</name>
    <name evidence="10" type="ORF">UFOPK4371_01671</name>
</gene>
<evidence type="ECO:0000313" key="4">
    <source>
        <dbReference type="EMBL" id="CAB4345177.1"/>
    </source>
</evidence>
<dbReference type="EMBL" id="CAEZTY010000058">
    <property type="protein sequence ID" value="CAB4591537.1"/>
    <property type="molecule type" value="Genomic_DNA"/>
</dbReference>
<accession>A0A6J6APR0</accession>
<dbReference type="PANTHER" id="PTHR13078">
    <property type="entry name" value="PEROXISOMAL MULTIFUNCTIONAL ENZYME TYPE 2-RELATED"/>
    <property type="match status" value="1"/>
</dbReference>
<dbReference type="EMBL" id="CAEZVC010000103">
    <property type="protein sequence ID" value="CAB4630880.1"/>
    <property type="molecule type" value="Genomic_DNA"/>
</dbReference>
<organism evidence="5">
    <name type="scientific">freshwater metagenome</name>
    <dbReference type="NCBI Taxonomy" id="449393"/>
    <lineage>
        <taxon>unclassified sequences</taxon>
        <taxon>metagenomes</taxon>
        <taxon>ecological metagenomes</taxon>
    </lineage>
</organism>
<dbReference type="PANTHER" id="PTHR13078:SF56">
    <property type="entry name" value="PEROXISOMAL MULTIFUNCTIONAL ENZYME TYPE 2"/>
    <property type="match status" value="1"/>
</dbReference>
<dbReference type="SUPFAM" id="SSF54637">
    <property type="entry name" value="Thioesterase/thiol ester dehydrase-isomerase"/>
    <property type="match status" value="2"/>
</dbReference>
<dbReference type="GO" id="GO:0044594">
    <property type="term" value="F:17-beta-hydroxysteroid dehydrogenase (NAD+) activity"/>
    <property type="evidence" value="ECO:0007669"/>
    <property type="project" value="TreeGrafter"/>
</dbReference>
<evidence type="ECO:0000256" key="1">
    <source>
        <dbReference type="SAM" id="MobiDB-lite"/>
    </source>
</evidence>
<dbReference type="InterPro" id="IPR002539">
    <property type="entry name" value="MaoC-like_dom"/>
</dbReference>
<dbReference type="EMBL" id="CAEUNJ010000091">
    <property type="protein sequence ID" value="CAB4372644.1"/>
    <property type="molecule type" value="Genomic_DNA"/>
</dbReference>
<evidence type="ECO:0000259" key="3">
    <source>
        <dbReference type="Pfam" id="PF22622"/>
    </source>
</evidence>
<feature type="domain" description="MaoC-like" evidence="2">
    <location>
        <begin position="158"/>
        <end position="264"/>
    </location>
</feature>
<evidence type="ECO:0000313" key="5">
    <source>
        <dbReference type="EMBL" id="CAB4372644.1"/>
    </source>
</evidence>
<evidence type="ECO:0000259" key="2">
    <source>
        <dbReference type="Pfam" id="PF01575"/>
    </source>
</evidence>
<evidence type="ECO:0000313" key="9">
    <source>
        <dbReference type="EMBL" id="CAB4949770.1"/>
    </source>
</evidence>
<dbReference type="GO" id="GO:0004300">
    <property type="term" value="F:enoyl-CoA hydratase activity"/>
    <property type="evidence" value="ECO:0007669"/>
    <property type="project" value="TreeGrafter"/>
</dbReference>
<protein>
    <submittedName>
        <fullName evidence="5">Unannotated protein</fullName>
    </submittedName>
</protein>
<evidence type="ECO:0000313" key="8">
    <source>
        <dbReference type="EMBL" id="CAB4713126.1"/>
    </source>
</evidence>
<feature type="domain" description="Peroxisomal multifunctional enzyme type 2-like N-terminal" evidence="3">
    <location>
        <begin position="18"/>
        <end position="142"/>
    </location>
</feature>
<name>A0A6J6APR0_9ZZZZ</name>
<feature type="region of interest" description="Disordered" evidence="1">
    <location>
        <begin position="148"/>
        <end position="167"/>
    </location>
</feature>
<dbReference type="Pfam" id="PF01575">
    <property type="entry name" value="MaoC_dehydratas"/>
    <property type="match status" value="1"/>
</dbReference>
<dbReference type="InterPro" id="IPR029069">
    <property type="entry name" value="HotDog_dom_sf"/>
</dbReference>
<dbReference type="EMBL" id="CAEZXY010000059">
    <property type="protein sequence ID" value="CAB4713126.1"/>
    <property type="molecule type" value="Genomic_DNA"/>
</dbReference>
<dbReference type="CDD" id="cd03448">
    <property type="entry name" value="HDE_HSD"/>
    <property type="match status" value="1"/>
</dbReference>
<proteinExistence type="predicted"/>
<dbReference type="InterPro" id="IPR054357">
    <property type="entry name" value="MFE-2_N"/>
</dbReference>
<dbReference type="Pfam" id="PF22622">
    <property type="entry name" value="MFE-2_hydrat-2_N"/>
    <property type="match status" value="1"/>
</dbReference>
<dbReference type="EMBL" id="CAFBNJ010000030">
    <property type="protein sequence ID" value="CAB4949770.1"/>
    <property type="molecule type" value="Genomic_DNA"/>
</dbReference>
<sequence length="282" mass="29823">MPINHDVVGATGTPIVHSWTSKDALLYAVGVGAGIDELAFTTENSHEVPQRVLPTMAAVIGAGVAGAISAIGSFDFAMLVHGEQSFLQHREIPVEGSLTATGKITGIYDKGSGAVVAVEGECVDNATGELLLTVGSAIFIRGEGGWGGDRGPSGDRNAAPERTPDHSVSYRVRPDQALTYRLSGDRNPLHSDPWFAALAGFDRPILHGLCTYGFTGRALLHTMCGSDPAKFRSMEGRFASPVFPGEELTIEMWNEGAGECIFQTRGEDGRVVLVGGRHTFDA</sequence>
<evidence type="ECO:0000313" key="6">
    <source>
        <dbReference type="EMBL" id="CAB4591537.1"/>
    </source>
</evidence>
<dbReference type="Gene3D" id="3.10.129.10">
    <property type="entry name" value="Hotdog Thioesterase"/>
    <property type="match status" value="1"/>
</dbReference>
<evidence type="ECO:0000313" key="10">
    <source>
        <dbReference type="EMBL" id="CAB5078520.1"/>
    </source>
</evidence>
<dbReference type="GO" id="GO:0006635">
    <property type="term" value="P:fatty acid beta-oxidation"/>
    <property type="evidence" value="ECO:0007669"/>
    <property type="project" value="TreeGrafter"/>
</dbReference>
<dbReference type="AlphaFoldDB" id="A0A6J6APR0"/>